<protein>
    <submittedName>
        <fullName evidence="3">Uncharacterized protein</fullName>
    </submittedName>
</protein>
<dbReference type="EMBL" id="PQXN01000325">
    <property type="protein sequence ID" value="TGO46401.1"/>
    <property type="molecule type" value="Genomic_DNA"/>
</dbReference>
<reference evidence="3 4" key="1">
    <citation type="submission" date="2017-12" db="EMBL/GenBank/DDBJ databases">
        <title>Comparative genomics of Botrytis spp.</title>
        <authorList>
            <person name="Valero-Jimenez C.A."/>
            <person name="Tapia P."/>
            <person name="Veloso J."/>
            <person name="Silva-Moreno E."/>
            <person name="Staats M."/>
            <person name="Valdes J.H."/>
            <person name="Van Kan J.A.L."/>
        </authorList>
    </citation>
    <scope>NUCLEOTIDE SEQUENCE [LARGE SCALE GENOMIC DNA]</scope>
    <source>
        <strain evidence="3 4">MUCL11595</strain>
    </source>
</reference>
<keyword evidence="2" id="KW-0472">Membrane</keyword>
<dbReference type="Proteomes" id="UP000297527">
    <property type="component" value="Unassembled WGS sequence"/>
</dbReference>
<evidence type="ECO:0000256" key="1">
    <source>
        <dbReference type="SAM" id="MobiDB-lite"/>
    </source>
</evidence>
<dbReference type="InterPro" id="IPR025332">
    <property type="entry name" value="DUF4238"/>
</dbReference>
<feature type="region of interest" description="Disordered" evidence="1">
    <location>
        <begin position="566"/>
        <end position="590"/>
    </location>
</feature>
<dbReference type="Pfam" id="PF14022">
    <property type="entry name" value="DUF4238"/>
    <property type="match status" value="1"/>
</dbReference>
<dbReference type="OrthoDB" id="5340163at2759"/>
<gene>
    <name evidence="3" type="ORF">BCON_0327g00010</name>
</gene>
<evidence type="ECO:0000313" key="3">
    <source>
        <dbReference type="EMBL" id="TGO46401.1"/>
    </source>
</evidence>
<feature type="transmembrane region" description="Helical" evidence="2">
    <location>
        <begin position="696"/>
        <end position="729"/>
    </location>
</feature>
<sequence length="750" mass="86556">MYKDDSKLTPKQQMRIEEKLGRLESAVSNVIRKIVRAQENGKKDIWMSRSQKDLLRKFLCVMKYRSPIFFKRFDHQKAEDYDANDKHEFLEYMRKMNFQRPLDVWFDNLTKIMDMTMDPEGKWAEDLFEHIYPGDALLVFANIQTMYLALCTPSDPSEDFILTENAFSIHEGPVSYKTDRRTGKQTQTAYTEFHVIGVISPSLIMILRHNLLPEPIEDRDEDVRKQKAGMLMFELQCHIDPKNARSLLKDLPIAKARNSYTKEVGGRLLLAEGEDGACRSSDRFCFTLFRLPSEHVQMLNSVMLDQARNISKIVYRSRSALKTALEFYLDMPTQANGIYSMKTITERPDDPYKRLLKKLEHVARDLGSNIHARYHVDPLEEGDSPVDFEEHLARDLGFKVHTRYPVDPIEKGGSPVDFEDAVIEVLKRSSTIVGDPIRLCMEILVKIVNMLQLTVRDIHAIDLIANDRREFPEMVYREIQKVSQGSTIQLSYDIISMPSCKWRYMWETLCSTALAKSEGSVASDIEEIKKKLVGSNYEFLSHGIRSPRYWEIEAFSRTSSEFEYRPDSTLQTSQEIKKTKSDPTSVQRNSGLSKSGIIKAFDQIGHDLTGEWSPVRQTTSYISKNGSDQIFGEHDPQTSMSDGERAFEKEFAPNKNTIMRTEKYNKMQESNQIETPKPFSLVRELKKLDGETIADMIRAIFIIVAFMVLLFKALMNIVLLIIGVLSFIIRPLWYECVSLGEEPFYHECAL</sequence>
<name>A0A4Z1HDE5_9HELO</name>
<organism evidence="3 4">
    <name type="scientific">Botryotinia convoluta</name>
    <dbReference type="NCBI Taxonomy" id="54673"/>
    <lineage>
        <taxon>Eukaryota</taxon>
        <taxon>Fungi</taxon>
        <taxon>Dikarya</taxon>
        <taxon>Ascomycota</taxon>
        <taxon>Pezizomycotina</taxon>
        <taxon>Leotiomycetes</taxon>
        <taxon>Helotiales</taxon>
        <taxon>Sclerotiniaceae</taxon>
        <taxon>Botryotinia</taxon>
    </lineage>
</organism>
<keyword evidence="4" id="KW-1185">Reference proteome</keyword>
<keyword evidence="2" id="KW-0812">Transmembrane</keyword>
<proteinExistence type="predicted"/>
<evidence type="ECO:0000313" key="4">
    <source>
        <dbReference type="Proteomes" id="UP000297527"/>
    </source>
</evidence>
<comment type="caution">
    <text evidence="3">The sequence shown here is derived from an EMBL/GenBank/DDBJ whole genome shotgun (WGS) entry which is preliminary data.</text>
</comment>
<dbReference type="AlphaFoldDB" id="A0A4Z1HDE5"/>
<accession>A0A4Z1HDE5</accession>
<keyword evidence="2" id="KW-1133">Transmembrane helix</keyword>
<evidence type="ECO:0000256" key="2">
    <source>
        <dbReference type="SAM" id="Phobius"/>
    </source>
</evidence>